<gene>
    <name evidence="1" type="ORF">BANT918_00849</name>
</gene>
<reference evidence="1 2" key="1">
    <citation type="submission" date="2017-03" db="EMBL/GenBank/DDBJ databases">
        <authorList>
            <person name="Afonso C.L."/>
            <person name="Miller P.J."/>
            <person name="Scott M.A."/>
            <person name="Spackman E."/>
            <person name="Goraichik I."/>
            <person name="Dimitrov K.M."/>
            <person name="Suarez D.L."/>
            <person name="Swayne D.E."/>
        </authorList>
    </citation>
    <scope>NUCLEOTIDE SEQUENCE [LARGE SCALE GENOMIC DNA]</scope>
    <source>
        <strain evidence="1 2">CNRZ 918</strain>
    </source>
</reference>
<proteinExistence type="predicted"/>
<organism evidence="1 2">
    <name type="scientific">Brevibacterium antiquum CNRZ 918</name>
    <dbReference type="NCBI Taxonomy" id="1255637"/>
    <lineage>
        <taxon>Bacteria</taxon>
        <taxon>Bacillati</taxon>
        <taxon>Actinomycetota</taxon>
        <taxon>Actinomycetes</taxon>
        <taxon>Micrococcales</taxon>
        <taxon>Brevibacteriaceae</taxon>
        <taxon>Brevibacterium</taxon>
    </lineage>
</organism>
<accession>A0A2H1ID63</accession>
<dbReference type="Proteomes" id="UP000234433">
    <property type="component" value="Unassembled WGS sequence"/>
</dbReference>
<sequence>MDGSFAKVFLLHPKTGCFAASLSPGDTELQSIPRKMKPMTDSGTEKSHTASPALIGALLHLAARDAELTPGGSAAPVLGPSDQEILAEVEVALRKQTQDERGVKKTLAEVAASLSSLRTTSADVSLTAAKYEKQRMALLTELGIASIKGASVWPPTSQTAVQRFGSWNEALKAAGLATSSVGRARGQLRFDAAAYDKAIAAFIADCESHGVGATYKAYGEYASEHKGEVPSAAAVRKFYGSWNAALAALG</sequence>
<dbReference type="InterPro" id="IPR041025">
    <property type="entry name" value="HNH_repeat"/>
</dbReference>
<evidence type="ECO:0000313" key="1">
    <source>
        <dbReference type="EMBL" id="SMX73123.1"/>
    </source>
</evidence>
<dbReference type="Pfam" id="PF18780">
    <property type="entry name" value="HNH_repeat"/>
    <property type="match status" value="1"/>
</dbReference>
<dbReference type="AlphaFoldDB" id="A0A2H1ID63"/>
<protein>
    <submittedName>
        <fullName evidence="1">Uncharacterized protein</fullName>
    </submittedName>
</protein>
<name>A0A2H1ID63_9MICO</name>
<dbReference type="EMBL" id="FXZD01000002">
    <property type="protein sequence ID" value="SMX73123.1"/>
    <property type="molecule type" value="Genomic_DNA"/>
</dbReference>
<evidence type="ECO:0000313" key="2">
    <source>
        <dbReference type="Proteomes" id="UP000234433"/>
    </source>
</evidence>